<dbReference type="Proteomes" id="UP000631114">
    <property type="component" value="Unassembled WGS sequence"/>
</dbReference>
<gene>
    <name evidence="1" type="ORF">IFM89_010862</name>
</gene>
<evidence type="ECO:0000313" key="2">
    <source>
        <dbReference type="Proteomes" id="UP000631114"/>
    </source>
</evidence>
<dbReference type="AlphaFoldDB" id="A0A835HZ09"/>
<evidence type="ECO:0000313" key="1">
    <source>
        <dbReference type="EMBL" id="KAF9608730.1"/>
    </source>
</evidence>
<dbReference type="EMBL" id="JADFTS010000004">
    <property type="protein sequence ID" value="KAF9608730.1"/>
    <property type="molecule type" value="Genomic_DNA"/>
</dbReference>
<sequence length="75" mass="8255">MLEAMVKVIEVAAKVLEAIAYGNLGYSQLCDAPSFWPGRQSRATIATFCTLLFRALRGKPFEQQMANNITFGKLG</sequence>
<accession>A0A835HZ09</accession>
<reference evidence="1 2" key="1">
    <citation type="submission" date="2020-10" db="EMBL/GenBank/DDBJ databases">
        <title>The Coptis chinensis genome and diversification of protoberbering-type alkaloids.</title>
        <authorList>
            <person name="Wang B."/>
            <person name="Shu S."/>
            <person name="Song C."/>
            <person name="Liu Y."/>
        </authorList>
    </citation>
    <scope>NUCLEOTIDE SEQUENCE [LARGE SCALE GENOMIC DNA]</scope>
    <source>
        <strain evidence="1">HL-2020</strain>
        <tissue evidence="1">Leaf</tissue>
    </source>
</reference>
<protein>
    <submittedName>
        <fullName evidence="1">Uncharacterized protein</fullName>
    </submittedName>
</protein>
<name>A0A835HZ09_9MAGN</name>
<comment type="caution">
    <text evidence="1">The sequence shown here is derived from an EMBL/GenBank/DDBJ whole genome shotgun (WGS) entry which is preliminary data.</text>
</comment>
<keyword evidence="2" id="KW-1185">Reference proteome</keyword>
<proteinExistence type="predicted"/>
<organism evidence="1 2">
    <name type="scientific">Coptis chinensis</name>
    <dbReference type="NCBI Taxonomy" id="261450"/>
    <lineage>
        <taxon>Eukaryota</taxon>
        <taxon>Viridiplantae</taxon>
        <taxon>Streptophyta</taxon>
        <taxon>Embryophyta</taxon>
        <taxon>Tracheophyta</taxon>
        <taxon>Spermatophyta</taxon>
        <taxon>Magnoliopsida</taxon>
        <taxon>Ranunculales</taxon>
        <taxon>Ranunculaceae</taxon>
        <taxon>Coptidoideae</taxon>
        <taxon>Coptis</taxon>
    </lineage>
</organism>